<evidence type="ECO:0000313" key="2">
    <source>
        <dbReference type="EMBL" id="CAB9499086.1"/>
    </source>
</evidence>
<feature type="compositionally biased region" description="Low complexity" evidence="1">
    <location>
        <begin position="128"/>
        <end position="156"/>
    </location>
</feature>
<organism evidence="2 3">
    <name type="scientific">Seminavis robusta</name>
    <dbReference type="NCBI Taxonomy" id="568900"/>
    <lineage>
        <taxon>Eukaryota</taxon>
        <taxon>Sar</taxon>
        <taxon>Stramenopiles</taxon>
        <taxon>Ochrophyta</taxon>
        <taxon>Bacillariophyta</taxon>
        <taxon>Bacillariophyceae</taxon>
        <taxon>Bacillariophycidae</taxon>
        <taxon>Naviculales</taxon>
        <taxon>Naviculaceae</taxon>
        <taxon>Seminavis</taxon>
    </lineage>
</organism>
<evidence type="ECO:0000256" key="1">
    <source>
        <dbReference type="SAM" id="MobiDB-lite"/>
    </source>
</evidence>
<reference evidence="2" key="1">
    <citation type="submission" date="2020-06" db="EMBL/GenBank/DDBJ databases">
        <authorList>
            <consortium name="Plant Systems Biology data submission"/>
        </authorList>
    </citation>
    <scope>NUCLEOTIDE SEQUENCE</scope>
    <source>
        <strain evidence="2">D6</strain>
    </source>
</reference>
<dbReference type="AlphaFoldDB" id="A0A9N8DC07"/>
<sequence length="325" mass="36936">MSGPEHEEALNQLHEMFGAVDDGSESQGVVVDQWTRENLEMVLILQKSNLQQSIQCLLENGDEKPEAVIRKLLERDTTTANGLMPLDAPSERSTTGTGGDRRRSRSSTGEEEKSSIHERNSDARLANSSVRQSQASLLSRQSSATSNRSSTNANRYSYKKAGRNSRTPLPFDFIWVERSGLEAVNGQYFLIDPDIDMAKTNPKRHYFQYAMQADWEGDAYTFSLEKNKEDNCWYLCAKPTNNNSDDTNNTSNNTNGNADDANNFNDPDNNDNKINLFFSPEKRYRRTYRQYPRLRGWLPTEQLKDRGIRGIAAGTEIEPPKLRYD</sequence>
<dbReference type="Proteomes" id="UP001153069">
    <property type="component" value="Unassembled WGS sequence"/>
</dbReference>
<feature type="region of interest" description="Disordered" evidence="1">
    <location>
        <begin position="241"/>
        <end position="272"/>
    </location>
</feature>
<feature type="compositionally biased region" description="Basic and acidic residues" evidence="1">
    <location>
        <begin position="108"/>
        <end position="122"/>
    </location>
</feature>
<name>A0A9N8DC07_9STRA</name>
<gene>
    <name evidence="2" type="ORF">SEMRO_53_G031460.1</name>
</gene>
<accession>A0A9N8DC07</accession>
<protein>
    <submittedName>
        <fullName evidence="2">Uncharacterized protein</fullName>
    </submittedName>
</protein>
<feature type="region of interest" description="Disordered" evidence="1">
    <location>
        <begin position="74"/>
        <end position="162"/>
    </location>
</feature>
<evidence type="ECO:0000313" key="3">
    <source>
        <dbReference type="Proteomes" id="UP001153069"/>
    </source>
</evidence>
<feature type="compositionally biased region" description="Low complexity" evidence="1">
    <location>
        <begin position="241"/>
        <end position="267"/>
    </location>
</feature>
<comment type="caution">
    <text evidence="2">The sequence shown here is derived from an EMBL/GenBank/DDBJ whole genome shotgun (WGS) entry which is preliminary data.</text>
</comment>
<keyword evidence="3" id="KW-1185">Reference proteome</keyword>
<proteinExistence type="predicted"/>
<dbReference type="EMBL" id="CAICTM010000052">
    <property type="protein sequence ID" value="CAB9499086.1"/>
    <property type="molecule type" value="Genomic_DNA"/>
</dbReference>